<keyword evidence="3" id="KW-0964">Secreted</keyword>
<comment type="caution">
    <text evidence="7">The sequence shown here is derived from an EMBL/GenBank/DDBJ whole genome shotgun (WGS) entry which is preliminary data.</text>
</comment>
<evidence type="ECO:0000313" key="8">
    <source>
        <dbReference type="Proteomes" id="UP001165083"/>
    </source>
</evidence>
<evidence type="ECO:0000256" key="3">
    <source>
        <dbReference type="ARBA" id="ARBA00022525"/>
    </source>
</evidence>
<feature type="domain" description="HNH nuclease" evidence="5">
    <location>
        <begin position="181"/>
        <end position="240"/>
    </location>
</feature>
<dbReference type="AlphaFoldDB" id="A0A9W6TWV7"/>
<dbReference type="Pfam" id="PF13391">
    <property type="entry name" value="HNH_2"/>
    <property type="match status" value="1"/>
</dbReference>
<accession>A0A9W6TWV7</accession>
<comment type="subcellular location">
    <subcellularLocation>
        <location evidence="1">Host cell</location>
    </subcellularLocation>
    <subcellularLocation>
        <location evidence="2">Secreted</location>
    </subcellularLocation>
</comment>
<name>A0A9W6TWV7_9STRA</name>
<keyword evidence="8" id="KW-1185">Reference proteome</keyword>
<dbReference type="Proteomes" id="UP001165083">
    <property type="component" value="Unassembled WGS sequence"/>
</dbReference>
<dbReference type="InterPro" id="IPR045379">
    <property type="entry name" value="Crinkler_N"/>
</dbReference>
<feature type="domain" description="Crinkler effector protein N-terminal" evidence="6">
    <location>
        <begin position="2"/>
        <end position="118"/>
    </location>
</feature>
<gene>
    <name evidence="7" type="ORF">Plil01_000830600</name>
</gene>
<reference evidence="7" key="1">
    <citation type="submission" date="2023-04" db="EMBL/GenBank/DDBJ databases">
        <title>Phytophthora lilii NBRC 32176.</title>
        <authorList>
            <person name="Ichikawa N."/>
            <person name="Sato H."/>
            <person name="Tonouchi N."/>
        </authorList>
    </citation>
    <scope>NUCLEOTIDE SEQUENCE</scope>
    <source>
        <strain evidence="7">NBRC 32176</strain>
    </source>
</reference>
<evidence type="ECO:0000256" key="1">
    <source>
        <dbReference type="ARBA" id="ARBA00004340"/>
    </source>
</evidence>
<evidence type="ECO:0000259" key="6">
    <source>
        <dbReference type="Pfam" id="PF20147"/>
    </source>
</evidence>
<organism evidence="7 8">
    <name type="scientific">Phytophthora lilii</name>
    <dbReference type="NCBI Taxonomy" id="2077276"/>
    <lineage>
        <taxon>Eukaryota</taxon>
        <taxon>Sar</taxon>
        <taxon>Stramenopiles</taxon>
        <taxon>Oomycota</taxon>
        <taxon>Peronosporomycetes</taxon>
        <taxon>Peronosporales</taxon>
        <taxon>Peronosporaceae</taxon>
        <taxon>Phytophthora</taxon>
    </lineage>
</organism>
<feature type="signal peptide" evidence="4">
    <location>
        <begin position="1"/>
        <end position="17"/>
    </location>
</feature>
<dbReference type="OrthoDB" id="151325at2759"/>
<protein>
    <submittedName>
        <fullName evidence="7">Unnamed protein product</fullName>
    </submittedName>
</protein>
<evidence type="ECO:0000313" key="7">
    <source>
        <dbReference type="EMBL" id="GMF21132.1"/>
    </source>
</evidence>
<evidence type="ECO:0000256" key="4">
    <source>
        <dbReference type="SAM" id="SignalP"/>
    </source>
</evidence>
<dbReference type="EMBL" id="BSXW01000396">
    <property type="protein sequence ID" value="GMF21132.1"/>
    <property type="molecule type" value="Genomic_DNA"/>
</dbReference>
<evidence type="ECO:0000259" key="5">
    <source>
        <dbReference type="Pfam" id="PF13391"/>
    </source>
</evidence>
<feature type="chain" id="PRO_5040824567" evidence="4">
    <location>
        <begin position="18"/>
        <end position="371"/>
    </location>
</feature>
<keyword evidence="4" id="KW-0732">Signal</keyword>
<dbReference type="Pfam" id="PF20147">
    <property type="entry name" value="Crinkler"/>
    <property type="match status" value="1"/>
</dbReference>
<evidence type="ECO:0000256" key="2">
    <source>
        <dbReference type="ARBA" id="ARBA00004613"/>
    </source>
</evidence>
<dbReference type="InterPro" id="IPR003615">
    <property type="entry name" value="HNH_nuc"/>
</dbReference>
<dbReference type="GO" id="GO:0005576">
    <property type="term" value="C:extracellular region"/>
    <property type="evidence" value="ECO:0007669"/>
    <property type="project" value="UniProtKB-SubCell"/>
</dbReference>
<dbReference type="GO" id="GO:0043657">
    <property type="term" value="C:host cell"/>
    <property type="evidence" value="ECO:0007669"/>
    <property type="project" value="UniProtKB-SubCell"/>
</dbReference>
<proteinExistence type="predicted"/>
<sequence length="371" mass="41625">MVTLFCAFVGAAGSVFLVDIDVSLSVGHLKDAIKAENATTITCDAKDLQLFLAKKDEGRGAWLTEADVKNGVEDTTGLKLLDAVRARLRRVGLSDKDVGGVDEEEEAEGRGPVHVLVVVPESLGVDSQLLQLQEALLQHMLVDSPTSTSAGSQNFKASLIGTYQCDMGTYQDDMEDRMLRCMLLNTALPSGLVIASHLFRRKDEYICRKLMGFDSIDDVKNGLLLFKPLEHAFDHFQISFIYDKGSNEFLLKVFDPSLLRQRLFAKLYPDQRDLLLRGQTLSKHWKKCGPRLAPGTDFNIQTTFGDVEGQPLCFMSVERPYKRCLNLQARLARKKAIEAKWIHPDEDEFEDFWTEGMSLAEKMDFFSARDS</sequence>